<name>H6SKB0_PARPM</name>
<feature type="compositionally biased region" description="Polar residues" evidence="1">
    <location>
        <begin position="131"/>
        <end position="144"/>
    </location>
</feature>
<gene>
    <name evidence="2" type="ORF">RSPPHO_01799</name>
</gene>
<accession>H6SKB0</accession>
<keyword evidence="3" id="KW-1185">Reference proteome</keyword>
<dbReference type="AlphaFoldDB" id="H6SKB0"/>
<feature type="region of interest" description="Disordered" evidence="1">
    <location>
        <begin position="108"/>
        <end position="144"/>
    </location>
</feature>
<dbReference type="STRING" id="1150469.RSPPHO_01799"/>
<dbReference type="RefSeq" id="WP_014415060.1">
    <property type="nucleotide sequence ID" value="NC_017059.1"/>
</dbReference>
<dbReference type="HOGENOM" id="CLU_1794993_0_0_5"/>
<dbReference type="OrthoDB" id="7371251at2"/>
<evidence type="ECO:0000313" key="3">
    <source>
        <dbReference type="Proteomes" id="UP000033220"/>
    </source>
</evidence>
<dbReference type="Proteomes" id="UP000033220">
    <property type="component" value="Chromosome DSM 122"/>
</dbReference>
<evidence type="ECO:0000313" key="2">
    <source>
        <dbReference type="EMBL" id="CCG08425.1"/>
    </source>
</evidence>
<reference evidence="2 3" key="1">
    <citation type="submission" date="2012-02" db="EMBL/GenBank/DDBJ databases">
        <title>Shotgun genome sequence of Phaeospirillum photometricum DSM 122.</title>
        <authorList>
            <person name="Duquesne K."/>
            <person name="Sturgis J."/>
        </authorList>
    </citation>
    <scope>NUCLEOTIDE SEQUENCE [LARGE SCALE GENOMIC DNA]</scope>
    <source>
        <strain evidence="3">DSM122</strain>
    </source>
</reference>
<protein>
    <submittedName>
        <fullName evidence="2">Uncharacterized protein</fullName>
    </submittedName>
</protein>
<sequence>MSIVFVVPAAGWTFTSVVDLTLPSGEVQSLPITYRALPPRQYADLLEANVRGDLPNPDLVRSIVTAWGAQDEAGAPLSLNDERATAALEHVWVAGPVLAEYQTALSRAMRKNSQTSAEPGPEPATPPALSATESGTVSGETLPH</sequence>
<dbReference type="KEGG" id="rpm:RSPPHO_01799"/>
<organism evidence="2 3">
    <name type="scientific">Pararhodospirillum photometricum DSM 122</name>
    <dbReference type="NCBI Taxonomy" id="1150469"/>
    <lineage>
        <taxon>Bacteria</taxon>
        <taxon>Pseudomonadati</taxon>
        <taxon>Pseudomonadota</taxon>
        <taxon>Alphaproteobacteria</taxon>
        <taxon>Rhodospirillales</taxon>
        <taxon>Rhodospirillaceae</taxon>
        <taxon>Pararhodospirillum</taxon>
    </lineage>
</organism>
<evidence type="ECO:0000256" key="1">
    <source>
        <dbReference type="SAM" id="MobiDB-lite"/>
    </source>
</evidence>
<dbReference type="PATRIC" id="fig|1150469.3.peg.2023"/>
<proteinExistence type="predicted"/>
<dbReference type="EMBL" id="HE663493">
    <property type="protein sequence ID" value="CCG08425.1"/>
    <property type="molecule type" value="Genomic_DNA"/>
</dbReference>